<comment type="caution">
    <text evidence="2">The sequence shown here is derived from an EMBL/GenBank/DDBJ whole genome shotgun (WGS) entry which is preliminary data.</text>
</comment>
<sequence>MSPLLLGAISIIIIVAVFLIIGNKKDIISWLMVFLGIVGIGLVVLHFSELNHLVVTWLVAHPFFYALLPKK</sequence>
<gene>
    <name evidence="2" type="ORF">KDA_18940</name>
</gene>
<feature type="transmembrane region" description="Helical" evidence="1">
    <location>
        <begin position="27"/>
        <end position="44"/>
    </location>
</feature>
<evidence type="ECO:0000313" key="3">
    <source>
        <dbReference type="Proteomes" id="UP000287171"/>
    </source>
</evidence>
<dbReference type="Proteomes" id="UP000287171">
    <property type="component" value="Unassembled WGS sequence"/>
</dbReference>
<dbReference type="EMBL" id="BIFT01000001">
    <property type="protein sequence ID" value="GCE26410.1"/>
    <property type="molecule type" value="Genomic_DNA"/>
</dbReference>
<proteinExistence type="predicted"/>
<evidence type="ECO:0000313" key="2">
    <source>
        <dbReference type="EMBL" id="GCE26410.1"/>
    </source>
</evidence>
<dbReference type="AlphaFoldDB" id="A0A402B4Z0"/>
<name>A0A402B4Z0_9CHLR</name>
<reference evidence="3" key="1">
    <citation type="submission" date="2018-12" db="EMBL/GenBank/DDBJ databases">
        <title>Tengunoibacter tsumagoiensis gen. nov., sp. nov., Dictyobacter kobayashii sp. nov., D. alpinus sp. nov., and D. joshuensis sp. nov. and description of Dictyobacteraceae fam. nov. within the order Ktedonobacterales isolated from Tengu-no-mugimeshi.</title>
        <authorList>
            <person name="Wang C.M."/>
            <person name="Zheng Y."/>
            <person name="Sakai Y."/>
            <person name="Toyoda A."/>
            <person name="Minakuchi Y."/>
            <person name="Abe K."/>
            <person name="Yokota A."/>
            <person name="Yabe S."/>
        </authorList>
    </citation>
    <scope>NUCLEOTIDE SEQUENCE [LARGE SCALE GENOMIC DNA]</scope>
    <source>
        <strain evidence="3">Uno16</strain>
    </source>
</reference>
<protein>
    <submittedName>
        <fullName evidence="2">Uncharacterized protein</fullName>
    </submittedName>
</protein>
<evidence type="ECO:0000256" key="1">
    <source>
        <dbReference type="SAM" id="Phobius"/>
    </source>
</evidence>
<accession>A0A402B4Z0</accession>
<dbReference type="RefSeq" id="WP_126626865.1">
    <property type="nucleotide sequence ID" value="NZ_BIFT01000001.1"/>
</dbReference>
<organism evidence="2 3">
    <name type="scientific">Dictyobacter alpinus</name>
    <dbReference type="NCBI Taxonomy" id="2014873"/>
    <lineage>
        <taxon>Bacteria</taxon>
        <taxon>Bacillati</taxon>
        <taxon>Chloroflexota</taxon>
        <taxon>Ktedonobacteria</taxon>
        <taxon>Ktedonobacterales</taxon>
        <taxon>Dictyobacteraceae</taxon>
        <taxon>Dictyobacter</taxon>
    </lineage>
</organism>
<keyword evidence="3" id="KW-1185">Reference proteome</keyword>
<feature type="transmembrane region" description="Helical" evidence="1">
    <location>
        <begin position="6"/>
        <end position="22"/>
    </location>
</feature>
<keyword evidence="1" id="KW-0472">Membrane</keyword>
<keyword evidence="1" id="KW-0812">Transmembrane</keyword>
<keyword evidence="1" id="KW-1133">Transmembrane helix</keyword>